<dbReference type="CDD" id="cd17275">
    <property type="entry name" value="RMtype1_S_MjaORF132P-TRD1-CR1_like"/>
    <property type="match status" value="1"/>
</dbReference>
<name>A0ABZ2UGD7_9FLAO</name>
<gene>
    <name evidence="5" type="ORF">AABD74_15620</name>
</gene>
<keyword evidence="6" id="KW-1185">Reference proteome</keyword>
<dbReference type="SUPFAM" id="SSF116734">
    <property type="entry name" value="DNA methylase specificity domain"/>
    <property type="match status" value="2"/>
</dbReference>
<dbReference type="InterPro" id="IPR044946">
    <property type="entry name" value="Restrct_endonuc_typeI_TRD_sf"/>
</dbReference>
<dbReference type="Proteomes" id="UP001623852">
    <property type="component" value="Chromosome"/>
</dbReference>
<reference evidence="5 6" key="1">
    <citation type="submission" date="2024-03" db="EMBL/GenBank/DDBJ databases">
        <title>Flavobacterium soyae.</title>
        <authorList>
            <person name="Zheng W."/>
        </authorList>
    </citation>
    <scope>NUCLEOTIDE SEQUENCE [LARGE SCALE GENOMIC DNA]</scope>
    <source>
        <strain evidence="5 6">55</strain>
    </source>
</reference>
<evidence type="ECO:0000256" key="3">
    <source>
        <dbReference type="ARBA" id="ARBA00023125"/>
    </source>
</evidence>
<dbReference type="Gene3D" id="1.10.287.1120">
    <property type="entry name" value="Bipartite methylase S protein"/>
    <property type="match status" value="1"/>
</dbReference>
<dbReference type="InterPro" id="IPR000055">
    <property type="entry name" value="Restrct_endonuc_typeI_TRD"/>
</dbReference>
<comment type="similarity">
    <text evidence="1">Belongs to the type-I restriction system S methylase family.</text>
</comment>
<organism evidence="5 6">
    <name type="scientific">Flavobacterium soyae</name>
    <dbReference type="NCBI Taxonomy" id="2903098"/>
    <lineage>
        <taxon>Bacteria</taxon>
        <taxon>Pseudomonadati</taxon>
        <taxon>Bacteroidota</taxon>
        <taxon>Flavobacteriia</taxon>
        <taxon>Flavobacteriales</taxon>
        <taxon>Flavobacteriaceae</taxon>
        <taxon>Flavobacterium</taxon>
    </lineage>
</organism>
<dbReference type="GO" id="GO:0016787">
    <property type="term" value="F:hydrolase activity"/>
    <property type="evidence" value="ECO:0007669"/>
    <property type="project" value="UniProtKB-KW"/>
</dbReference>
<keyword evidence="5" id="KW-0255">Endonuclease</keyword>
<dbReference type="GO" id="GO:0004519">
    <property type="term" value="F:endonuclease activity"/>
    <property type="evidence" value="ECO:0007669"/>
    <property type="project" value="UniProtKB-KW"/>
</dbReference>
<protein>
    <submittedName>
        <fullName evidence="5">Restriction endonuclease subunit S</fullName>
        <ecNumber evidence="5">3.1.21.-</ecNumber>
    </submittedName>
</protein>
<proteinExistence type="inferred from homology"/>
<keyword evidence="5" id="KW-0378">Hydrolase</keyword>
<sequence length="415" mass="47670">MEENNSIPDGWHLKQVVEFASKIQSGGTPKSDNLEYYNGEIPFVAIDDLSKSNKYISKTQKKITNKGLLNSSAWLVPKYSLLYSIYATLGVPRINLIEVATNQAILNIIPKKKIISLEFLYYLLLEKRNTILSHSAHTTQSNLNAKVVKELEFVFPKSTIEQNKIAEILSKIDEAISETKIIITKYNRIKTGLIQDLLTKGIDDKGNIRSEETHEFKDSPLGRIPKEWDCLELRKCIELHNNKRKPISALVRAKMIGEFPYYGATGIIDNINIYNVEGEFVLFGEDGDHFLKWKNQEQTILVNGKFNVSNHAHIVKGNHICSTKWLHYFYFHRDITFHLTRQGAGRFKLNKESLSSLPILVPRDINEQIKIIDKIEYLNNFINLYKIQNEKLQANKTGLMKDLLSGKKRVTHLIN</sequence>
<dbReference type="Pfam" id="PF01420">
    <property type="entry name" value="Methylase_S"/>
    <property type="match status" value="2"/>
</dbReference>
<keyword evidence="5" id="KW-0540">Nuclease</keyword>
<evidence type="ECO:0000313" key="6">
    <source>
        <dbReference type="Proteomes" id="UP001623852"/>
    </source>
</evidence>
<keyword evidence="3" id="KW-0238">DNA-binding</keyword>
<feature type="domain" description="Type I restriction modification DNA specificity" evidence="4">
    <location>
        <begin position="8"/>
        <end position="181"/>
    </location>
</feature>
<dbReference type="Gene3D" id="3.90.220.20">
    <property type="entry name" value="DNA methylase specificity domains"/>
    <property type="match status" value="2"/>
</dbReference>
<evidence type="ECO:0000259" key="4">
    <source>
        <dbReference type="Pfam" id="PF01420"/>
    </source>
</evidence>
<evidence type="ECO:0000256" key="2">
    <source>
        <dbReference type="ARBA" id="ARBA00022747"/>
    </source>
</evidence>
<dbReference type="CDD" id="cd17262">
    <property type="entry name" value="RMtype1_S_Aco12261I-TRD2-CR2"/>
    <property type="match status" value="1"/>
</dbReference>
<dbReference type="EC" id="3.1.21.-" evidence="5"/>
<dbReference type="RefSeq" id="WP_406843495.1">
    <property type="nucleotide sequence ID" value="NZ_CP150845.1"/>
</dbReference>
<evidence type="ECO:0000256" key="1">
    <source>
        <dbReference type="ARBA" id="ARBA00010923"/>
    </source>
</evidence>
<feature type="domain" description="Type I restriction modification DNA specificity" evidence="4">
    <location>
        <begin position="225"/>
        <end position="392"/>
    </location>
</feature>
<dbReference type="PANTHER" id="PTHR30408">
    <property type="entry name" value="TYPE-1 RESTRICTION ENZYME ECOKI SPECIFICITY PROTEIN"/>
    <property type="match status" value="1"/>
</dbReference>
<dbReference type="InterPro" id="IPR052021">
    <property type="entry name" value="Type-I_RS_S_subunit"/>
</dbReference>
<dbReference type="EMBL" id="CP150845">
    <property type="protein sequence ID" value="WYZ18589.1"/>
    <property type="molecule type" value="Genomic_DNA"/>
</dbReference>
<keyword evidence="2" id="KW-0680">Restriction system</keyword>
<dbReference type="PANTHER" id="PTHR30408:SF12">
    <property type="entry name" value="TYPE I RESTRICTION ENZYME MJAVIII SPECIFICITY SUBUNIT"/>
    <property type="match status" value="1"/>
</dbReference>
<evidence type="ECO:0000313" key="5">
    <source>
        <dbReference type="EMBL" id="WYZ18589.1"/>
    </source>
</evidence>
<accession>A0ABZ2UGD7</accession>